<feature type="transmembrane region" description="Helical" evidence="1">
    <location>
        <begin position="20"/>
        <end position="45"/>
    </location>
</feature>
<evidence type="ECO:0000313" key="3">
    <source>
        <dbReference type="Proteomes" id="UP000255529"/>
    </source>
</evidence>
<keyword evidence="1" id="KW-0812">Transmembrane</keyword>
<sequence length="48" mass="5308">MHTENMWDDLAVWFHDFVPLSVPIALVLLLVVIATAALIAIGDFWGGE</sequence>
<name>A0A379YF63_9GAMM</name>
<organism evidence="2 3">
    <name type="scientific">Serratia quinivorans</name>
    <dbReference type="NCBI Taxonomy" id="137545"/>
    <lineage>
        <taxon>Bacteria</taxon>
        <taxon>Pseudomonadati</taxon>
        <taxon>Pseudomonadota</taxon>
        <taxon>Gammaproteobacteria</taxon>
        <taxon>Enterobacterales</taxon>
        <taxon>Yersiniaceae</taxon>
        <taxon>Serratia</taxon>
    </lineage>
</organism>
<gene>
    <name evidence="2" type="ORF">NCTC11544_00269</name>
</gene>
<protein>
    <submittedName>
        <fullName evidence="2">Uncharacterized protein</fullName>
    </submittedName>
</protein>
<keyword evidence="1" id="KW-0472">Membrane</keyword>
<evidence type="ECO:0000256" key="1">
    <source>
        <dbReference type="SAM" id="Phobius"/>
    </source>
</evidence>
<evidence type="ECO:0000313" key="2">
    <source>
        <dbReference type="EMBL" id="SUI43785.1"/>
    </source>
</evidence>
<dbReference type="AlphaFoldDB" id="A0A379YF63"/>
<dbReference type="Proteomes" id="UP000255529">
    <property type="component" value="Unassembled WGS sequence"/>
</dbReference>
<dbReference type="RefSeq" id="WP_165366746.1">
    <property type="nucleotide sequence ID" value="NZ_CAMKUF010000001.1"/>
</dbReference>
<accession>A0A379YF63</accession>
<keyword evidence="1" id="KW-1133">Transmembrane helix</keyword>
<dbReference type="EMBL" id="UGYN01000002">
    <property type="protein sequence ID" value="SUI43785.1"/>
    <property type="molecule type" value="Genomic_DNA"/>
</dbReference>
<reference evidence="2 3" key="1">
    <citation type="submission" date="2018-06" db="EMBL/GenBank/DDBJ databases">
        <authorList>
            <consortium name="Pathogen Informatics"/>
            <person name="Doyle S."/>
        </authorList>
    </citation>
    <scope>NUCLEOTIDE SEQUENCE [LARGE SCALE GENOMIC DNA]</scope>
    <source>
        <strain evidence="2 3">NCTC11544</strain>
    </source>
</reference>
<proteinExistence type="predicted"/>